<keyword evidence="2" id="KW-1185">Reference proteome</keyword>
<sequence length="143" mass="16529">MSETRSKAQEQHLKKMDTEMCELSSAYRAVAHKVDTSNLTLKVLGNMQEKVKNIMTDMNQKYETLVAMMAQISGNKNEGEDKQAEIYAPQTMYGDFGSNKVGTPQINQARDDNRNYTKLPKIDFPYFNGECPREWVRKARKYF</sequence>
<reference evidence="2" key="1">
    <citation type="submission" date="2024-07" db="EMBL/GenBank/DDBJ databases">
        <title>Two chromosome-level genome assemblies of Korean endemic species Abeliophyllum distichum and Forsythia ovata (Oleaceae).</title>
        <authorList>
            <person name="Jang H."/>
        </authorList>
    </citation>
    <scope>NUCLEOTIDE SEQUENCE [LARGE SCALE GENOMIC DNA]</scope>
</reference>
<dbReference type="EMBL" id="JBFOLK010000008">
    <property type="protein sequence ID" value="KAL2491568.1"/>
    <property type="molecule type" value="Genomic_DNA"/>
</dbReference>
<proteinExistence type="predicted"/>
<accession>A0ABD1RT31</accession>
<gene>
    <name evidence="1" type="ORF">Adt_27196</name>
</gene>
<comment type="caution">
    <text evidence="1">The sequence shown here is derived from an EMBL/GenBank/DDBJ whole genome shotgun (WGS) entry which is preliminary data.</text>
</comment>
<evidence type="ECO:0000313" key="1">
    <source>
        <dbReference type="EMBL" id="KAL2491568.1"/>
    </source>
</evidence>
<dbReference type="Proteomes" id="UP001604336">
    <property type="component" value="Unassembled WGS sequence"/>
</dbReference>
<evidence type="ECO:0000313" key="2">
    <source>
        <dbReference type="Proteomes" id="UP001604336"/>
    </source>
</evidence>
<name>A0ABD1RT31_9LAMI</name>
<dbReference type="AlphaFoldDB" id="A0ABD1RT31"/>
<organism evidence="1 2">
    <name type="scientific">Abeliophyllum distichum</name>
    <dbReference type="NCBI Taxonomy" id="126358"/>
    <lineage>
        <taxon>Eukaryota</taxon>
        <taxon>Viridiplantae</taxon>
        <taxon>Streptophyta</taxon>
        <taxon>Embryophyta</taxon>
        <taxon>Tracheophyta</taxon>
        <taxon>Spermatophyta</taxon>
        <taxon>Magnoliopsida</taxon>
        <taxon>eudicotyledons</taxon>
        <taxon>Gunneridae</taxon>
        <taxon>Pentapetalae</taxon>
        <taxon>asterids</taxon>
        <taxon>lamiids</taxon>
        <taxon>Lamiales</taxon>
        <taxon>Oleaceae</taxon>
        <taxon>Forsythieae</taxon>
        <taxon>Abeliophyllum</taxon>
    </lineage>
</organism>
<protein>
    <submittedName>
        <fullName evidence="1">Uncharacterized protein</fullName>
    </submittedName>
</protein>